<proteinExistence type="predicted"/>
<dbReference type="Proteomes" id="UP000663828">
    <property type="component" value="Unassembled WGS sequence"/>
</dbReference>
<accession>A0A816EPC7</accession>
<evidence type="ECO:0000313" key="1">
    <source>
        <dbReference type="EMBL" id="CAF1649244.1"/>
    </source>
</evidence>
<dbReference type="AlphaFoldDB" id="A0A816EPC7"/>
<sequence>MQLVRNIAIAVRDLLQTLDYAPTAIKEMSEQRYNHFSSLVVALIETVRQRNYEKMNEHAVNIARTAKALFDDILKLS</sequence>
<name>A0A816EPC7_ADIRI</name>
<gene>
    <name evidence="1" type="ORF">XAT740_LOCUS54663</name>
</gene>
<comment type="caution">
    <text evidence="1">The sequence shown here is derived from an EMBL/GenBank/DDBJ whole genome shotgun (WGS) entry which is preliminary data.</text>
</comment>
<reference evidence="1" key="1">
    <citation type="submission" date="2021-02" db="EMBL/GenBank/DDBJ databases">
        <authorList>
            <person name="Nowell W R."/>
        </authorList>
    </citation>
    <scope>NUCLEOTIDE SEQUENCE</scope>
</reference>
<dbReference type="EMBL" id="CAJNOR010009899">
    <property type="protein sequence ID" value="CAF1649244.1"/>
    <property type="molecule type" value="Genomic_DNA"/>
</dbReference>
<keyword evidence="2" id="KW-1185">Reference proteome</keyword>
<protein>
    <submittedName>
        <fullName evidence="1">Uncharacterized protein</fullName>
    </submittedName>
</protein>
<organism evidence="1 2">
    <name type="scientific">Adineta ricciae</name>
    <name type="common">Rotifer</name>
    <dbReference type="NCBI Taxonomy" id="249248"/>
    <lineage>
        <taxon>Eukaryota</taxon>
        <taxon>Metazoa</taxon>
        <taxon>Spiralia</taxon>
        <taxon>Gnathifera</taxon>
        <taxon>Rotifera</taxon>
        <taxon>Eurotatoria</taxon>
        <taxon>Bdelloidea</taxon>
        <taxon>Adinetida</taxon>
        <taxon>Adinetidae</taxon>
        <taxon>Adineta</taxon>
    </lineage>
</organism>
<evidence type="ECO:0000313" key="2">
    <source>
        <dbReference type="Proteomes" id="UP000663828"/>
    </source>
</evidence>